<evidence type="ECO:0000256" key="5">
    <source>
        <dbReference type="SAM" id="Phobius"/>
    </source>
</evidence>
<organism evidence="7 8">
    <name type="scientific">Candidatus Aphodenecus pullistercoris</name>
    <dbReference type="NCBI Taxonomy" id="2840669"/>
    <lineage>
        <taxon>Bacteria</taxon>
        <taxon>Pseudomonadati</taxon>
        <taxon>Spirochaetota</taxon>
        <taxon>Spirochaetia</taxon>
        <taxon>Spirochaetales</taxon>
        <taxon>Candidatus Aphodenecus</taxon>
    </lineage>
</organism>
<feature type="domain" description="TM2" evidence="6">
    <location>
        <begin position="49"/>
        <end position="98"/>
    </location>
</feature>
<reference evidence="7" key="1">
    <citation type="submission" date="2020-10" db="EMBL/GenBank/DDBJ databases">
        <authorList>
            <person name="Gilroy R."/>
        </authorList>
    </citation>
    <scope>NUCLEOTIDE SEQUENCE</scope>
    <source>
        <strain evidence="7">11167</strain>
    </source>
</reference>
<evidence type="ECO:0000256" key="4">
    <source>
        <dbReference type="ARBA" id="ARBA00023136"/>
    </source>
</evidence>
<evidence type="ECO:0000256" key="1">
    <source>
        <dbReference type="ARBA" id="ARBA00004141"/>
    </source>
</evidence>
<evidence type="ECO:0000313" key="8">
    <source>
        <dbReference type="Proteomes" id="UP000823633"/>
    </source>
</evidence>
<proteinExistence type="predicted"/>
<keyword evidence="3 5" id="KW-1133">Transmembrane helix</keyword>
<keyword evidence="2 5" id="KW-0812">Transmembrane</keyword>
<dbReference type="InterPro" id="IPR007829">
    <property type="entry name" value="TM2"/>
</dbReference>
<name>A0A9D9H6H4_9SPIR</name>
<sequence>MAVLKKAPAVTSEQPAQQSGAININVSNSIEGQNQAAAYVPSSKSTKVVNKIVYCLLAFFLGGLGFHRFYAGKIGTGILYLLFCWTFIPSLLALIDFIIGLCKRSDSNGNIAV</sequence>
<feature type="transmembrane region" description="Helical" evidence="5">
    <location>
        <begin position="52"/>
        <end position="71"/>
    </location>
</feature>
<evidence type="ECO:0000256" key="3">
    <source>
        <dbReference type="ARBA" id="ARBA00022989"/>
    </source>
</evidence>
<comment type="caution">
    <text evidence="7">The sequence shown here is derived from an EMBL/GenBank/DDBJ whole genome shotgun (WGS) entry which is preliminary data.</text>
</comment>
<reference evidence="7" key="2">
    <citation type="journal article" date="2021" name="PeerJ">
        <title>Extensive microbial diversity within the chicken gut microbiome revealed by metagenomics and culture.</title>
        <authorList>
            <person name="Gilroy R."/>
            <person name="Ravi A."/>
            <person name="Getino M."/>
            <person name="Pursley I."/>
            <person name="Horton D.L."/>
            <person name="Alikhan N.F."/>
            <person name="Baker D."/>
            <person name="Gharbi K."/>
            <person name="Hall N."/>
            <person name="Watson M."/>
            <person name="Adriaenssens E.M."/>
            <person name="Foster-Nyarko E."/>
            <person name="Jarju S."/>
            <person name="Secka A."/>
            <person name="Antonio M."/>
            <person name="Oren A."/>
            <person name="Chaudhuri R.R."/>
            <person name="La Ragione R."/>
            <person name="Hildebrand F."/>
            <person name="Pallen M.J."/>
        </authorList>
    </citation>
    <scope>NUCLEOTIDE SEQUENCE</scope>
    <source>
        <strain evidence="7">11167</strain>
    </source>
</reference>
<accession>A0A9D9H6H4</accession>
<dbReference type="GO" id="GO:0016020">
    <property type="term" value="C:membrane"/>
    <property type="evidence" value="ECO:0007669"/>
    <property type="project" value="UniProtKB-SubCell"/>
</dbReference>
<dbReference type="EMBL" id="JADIMU010000025">
    <property type="protein sequence ID" value="MBO8442875.1"/>
    <property type="molecule type" value="Genomic_DNA"/>
</dbReference>
<keyword evidence="4 5" id="KW-0472">Membrane</keyword>
<gene>
    <name evidence="7" type="ORF">IAC42_03865</name>
</gene>
<feature type="transmembrane region" description="Helical" evidence="5">
    <location>
        <begin position="77"/>
        <end position="99"/>
    </location>
</feature>
<evidence type="ECO:0000313" key="7">
    <source>
        <dbReference type="EMBL" id="MBO8442875.1"/>
    </source>
</evidence>
<evidence type="ECO:0000256" key="2">
    <source>
        <dbReference type="ARBA" id="ARBA00022692"/>
    </source>
</evidence>
<dbReference type="AlphaFoldDB" id="A0A9D9H6H4"/>
<dbReference type="Proteomes" id="UP000823633">
    <property type="component" value="Unassembled WGS sequence"/>
</dbReference>
<comment type="subcellular location">
    <subcellularLocation>
        <location evidence="1">Membrane</location>
        <topology evidence="1">Multi-pass membrane protein</topology>
    </subcellularLocation>
</comment>
<protein>
    <submittedName>
        <fullName evidence="7">TM2 domain-containing protein</fullName>
    </submittedName>
</protein>
<evidence type="ECO:0000259" key="6">
    <source>
        <dbReference type="Pfam" id="PF05154"/>
    </source>
</evidence>
<dbReference type="Pfam" id="PF05154">
    <property type="entry name" value="TM2"/>
    <property type="match status" value="1"/>
</dbReference>